<evidence type="ECO:0000256" key="1">
    <source>
        <dbReference type="ARBA" id="ARBA00022649"/>
    </source>
</evidence>
<gene>
    <name evidence="2" type="ORF">EOD40_03620</name>
</gene>
<evidence type="ECO:0000313" key="3">
    <source>
        <dbReference type="Proteomes" id="UP000285211"/>
    </source>
</evidence>
<dbReference type="InterPro" id="IPR035093">
    <property type="entry name" value="RelE/ParE_toxin_dom_sf"/>
</dbReference>
<dbReference type="Proteomes" id="UP000285211">
    <property type="component" value="Unassembled WGS sequence"/>
</dbReference>
<dbReference type="EMBL" id="SACJ01000002">
    <property type="protein sequence ID" value="RVT78337.1"/>
    <property type="molecule type" value="Genomic_DNA"/>
</dbReference>
<dbReference type="Pfam" id="PF05016">
    <property type="entry name" value="ParE_toxin"/>
    <property type="match status" value="1"/>
</dbReference>
<dbReference type="InterPro" id="IPR007712">
    <property type="entry name" value="RelE/ParE_toxin"/>
</dbReference>
<proteinExistence type="predicted"/>
<organism evidence="2 3">
    <name type="scientific">Flavobacterium sufflavum</name>
    <dbReference type="NCBI Taxonomy" id="1921138"/>
    <lineage>
        <taxon>Bacteria</taxon>
        <taxon>Pseudomonadati</taxon>
        <taxon>Bacteroidota</taxon>
        <taxon>Flavobacteriia</taxon>
        <taxon>Flavobacteriales</taxon>
        <taxon>Flavobacteriaceae</taxon>
        <taxon>Flavobacterium</taxon>
    </lineage>
</organism>
<dbReference type="RefSeq" id="WP_128193544.1">
    <property type="nucleotide sequence ID" value="NZ_SACJ01000002.1"/>
</dbReference>
<keyword evidence="1" id="KW-1277">Toxin-antitoxin system</keyword>
<dbReference type="Gene3D" id="3.30.2310.20">
    <property type="entry name" value="RelE-like"/>
    <property type="match status" value="1"/>
</dbReference>
<reference evidence="2 3" key="1">
    <citation type="submission" date="2019-01" db="EMBL/GenBank/DDBJ databases">
        <authorList>
            <person name="Chen W.-M."/>
        </authorList>
    </citation>
    <scope>NUCLEOTIDE SEQUENCE [LARGE SCALE GENOMIC DNA]</scope>
    <source>
        <strain evidence="2 3">BBQ-12</strain>
    </source>
</reference>
<keyword evidence="3" id="KW-1185">Reference proteome</keyword>
<dbReference type="OrthoDB" id="963196at2"/>
<name>A0A437L0B1_9FLAO</name>
<sequence length="92" mass="11017">MEVVWTETALETFFKVVDYLFDHWSNKEIETFEKNVDQLIERLASFNQICPESKLFGYRKCIVDEHNSLIYHIANDKLLLITFIDNRSQHSF</sequence>
<dbReference type="AlphaFoldDB" id="A0A437L0B1"/>
<protein>
    <submittedName>
        <fullName evidence="2">Type II toxin-antitoxin system RelE/ParE family toxin</fullName>
    </submittedName>
</protein>
<comment type="caution">
    <text evidence="2">The sequence shown here is derived from an EMBL/GenBank/DDBJ whole genome shotgun (WGS) entry which is preliminary data.</text>
</comment>
<evidence type="ECO:0000313" key="2">
    <source>
        <dbReference type="EMBL" id="RVT78337.1"/>
    </source>
</evidence>
<accession>A0A437L0B1</accession>